<dbReference type="Proteomes" id="UP000555448">
    <property type="component" value="Unassembled WGS sequence"/>
</dbReference>
<comment type="caution">
    <text evidence="2">The sequence shown here is derived from an EMBL/GenBank/DDBJ whole genome shotgun (WGS) entry which is preliminary data.</text>
</comment>
<protein>
    <submittedName>
        <fullName evidence="2">Uncharacterized protein</fullName>
    </submittedName>
</protein>
<keyword evidence="3" id="KW-1185">Reference proteome</keyword>
<evidence type="ECO:0000313" key="3">
    <source>
        <dbReference type="Proteomes" id="UP000555448"/>
    </source>
</evidence>
<accession>A0A7W7K6V1</accession>
<evidence type="ECO:0000256" key="1">
    <source>
        <dbReference type="SAM" id="Phobius"/>
    </source>
</evidence>
<reference evidence="2 3" key="1">
    <citation type="submission" date="2020-08" db="EMBL/GenBank/DDBJ databases">
        <title>Functional genomics of gut bacteria from endangered species of beetles.</title>
        <authorList>
            <person name="Carlos-Shanley C."/>
        </authorList>
    </citation>
    <scope>NUCLEOTIDE SEQUENCE [LARGE SCALE GENOMIC DNA]</scope>
    <source>
        <strain evidence="2 3">S00245</strain>
    </source>
</reference>
<dbReference type="RefSeq" id="WP_184241987.1">
    <property type="nucleotide sequence ID" value="NZ_JACHLR010000001.1"/>
</dbReference>
<keyword evidence="1" id="KW-0472">Membrane</keyword>
<proteinExistence type="predicted"/>
<gene>
    <name evidence="2" type="ORF">HNO88_000263</name>
</gene>
<dbReference type="AlphaFoldDB" id="A0A7W7K6V1"/>
<organism evidence="2 3">
    <name type="scientific">Novosphingobium chloroacetimidivorans</name>
    <dbReference type="NCBI Taxonomy" id="1428314"/>
    <lineage>
        <taxon>Bacteria</taxon>
        <taxon>Pseudomonadati</taxon>
        <taxon>Pseudomonadota</taxon>
        <taxon>Alphaproteobacteria</taxon>
        <taxon>Sphingomonadales</taxon>
        <taxon>Sphingomonadaceae</taxon>
        <taxon>Novosphingobium</taxon>
    </lineage>
</organism>
<dbReference type="EMBL" id="JACHLR010000001">
    <property type="protein sequence ID" value="MBB4856966.1"/>
    <property type="molecule type" value="Genomic_DNA"/>
</dbReference>
<sequence length="185" mass="19964">MAGLYFPVMIEAAAPRQRGECRATLWSIAGFWSLRLLVLAAISVASSATSPGVLTRRMGLVVIAATLCYAIHLVLRPVRPRPFWQSAIIAAIKCGDARSSSTTHLRSAAQHRPDAPLLCVKDDAHPRSREVTVGTGPSTGPTTDLRLLNVRQRLATRFAERWSLNAGPGGSRGSRVDLGIPLRYA</sequence>
<feature type="transmembrane region" description="Helical" evidence="1">
    <location>
        <begin position="25"/>
        <end position="46"/>
    </location>
</feature>
<keyword evidence="1" id="KW-1133">Transmembrane helix</keyword>
<keyword evidence="1" id="KW-0812">Transmembrane</keyword>
<feature type="transmembrane region" description="Helical" evidence="1">
    <location>
        <begin position="58"/>
        <end position="75"/>
    </location>
</feature>
<evidence type="ECO:0000313" key="2">
    <source>
        <dbReference type="EMBL" id="MBB4856966.1"/>
    </source>
</evidence>
<name>A0A7W7K6V1_9SPHN</name>